<evidence type="ECO:0000256" key="1">
    <source>
        <dbReference type="SAM" id="MobiDB-lite"/>
    </source>
</evidence>
<evidence type="ECO:0000313" key="2">
    <source>
        <dbReference type="EMBL" id="KAK7201419.1"/>
    </source>
</evidence>
<protein>
    <submittedName>
        <fullName evidence="2">Uncharacterized protein</fullName>
    </submittedName>
</protein>
<gene>
    <name evidence="2" type="ORF">NESM_000204400</name>
</gene>
<evidence type="ECO:0000313" key="3">
    <source>
        <dbReference type="Proteomes" id="UP001430356"/>
    </source>
</evidence>
<organism evidence="2 3">
    <name type="scientific">Novymonas esmeraldas</name>
    <dbReference type="NCBI Taxonomy" id="1808958"/>
    <lineage>
        <taxon>Eukaryota</taxon>
        <taxon>Discoba</taxon>
        <taxon>Euglenozoa</taxon>
        <taxon>Kinetoplastea</taxon>
        <taxon>Metakinetoplastina</taxon>
        <taxon>Trypanosomatida</taxon>
        <taxon>Trypanosomatidae</taxon>
        <taxon>Novymonas</taxon>
    </lineage>
</organism>
<feature type="region of interest" description="Disordered" evidence="1">
    <location>
        <begin position="106"/>
        <end position="127"/>
    </location>
</feature>
<keyword evidence="3" id="KW-1185">Reference proteome</keyword>
<accession>A0AAW0F8S5</accession>
<proteinExistence type="predicted"/>
<sequence>MEVEVAYADAVPRHADLALFVCGEALRRMRGELRQHPAAAAPLYAWFLRSVCFLHVLPNDADASGDDCATTATDTAAAAGLTGPSHTAAQAPLPPAKDVSFRQAHADLRRRSSTAETSREAVGSAAAECGRHADCGPAVVGRVHPRSSPRVAAHPHAAPADVGFALLRSFLQAAAQAGGPPLVHRLAEALCDVVTATPRRRSAGTAAAAAAAAAPPPPPPAASAATVSVAELSDLFNNDLLDDELSAESGSATVSFCIWVTYEWASASFARQAHLASVVTTWVAALRELRDSDALLSLATSSSSPSSSPSSRGAAPVNIRRMYAALEGVFEGQASAGATLMELSLAQRTPHLMHHAMAKLVYLQGPPTSALLTRAELGNRGTQPTLLSITSGMLLYAQYHLSLHSLAVARQCARVALQVAQEVQSNAIHAMAHYTAHVVATHQGRLADAANSIAIALQLTLPNSDGASPAPGSTSTSPAGADAHMASLAFLGAAQLLLLAPGAVGPALRSAITAEHVDGSGAADVSGEEGGDGAAGAARQTAATEVQTVAQCARHALLRAELTLLHAPPPPEGRCMTIVASLQRETLRVMGAIYGVSSAPLVLTPAVLRELLDDVAEETASASPLLHCQPSRTLMLEALRHAAHHALALQEGLLLPPPADHCGASTGGGSRPSVALHIMHTALDAVRVHYGATAAAAAASGTTFFDAVARYCVGCRLHADGYVAGAADVWTRLAAVLRDTAGVAGDARHVWPPEHLLLFTALQRRRAQAAQLLGHVEVPHALQSELLAVSSSHAFPWGVLAAQLIEAQAHQQQSRFGAALGVARGVERAAARIGYPSLCEAARVVQATSYSSGGAWRESRQVLARCRPTTASQRVSVLLQQYAVHLEPLLLRTPVPAEAVACLTRSWVAVLHADGLVEMDADGTPRVPRAAALTAVEELCLYTCLQRAYAVLGYRTDVLARTTLACMQELESRQRCPTPDLCLHGSCEELCRFTSDNT</sequence>
<dbReference type="EMBL" id="JAECZO010000015">
    <property type="protein sequence ID" value="KAK7201419.1"/>
    <property type="molecule type" value="Genomic_DNA"/>
</dbReference>
<dbReference type="Proteomes" id="UP001430356">
    <property type="component" value="Unassembled WGS sequence"/>
</dbReference>
<feature type="region of interest" description="Disordered" evidence="1">
    <location>
        <begin position="520"/>
        <end position="539"/>
    </location>
</feature>
<dbReference type="AlphaFoldDB" id="A0AAW0F8S5"/>
<name>A0AAW0F8S5_9TRYP</name>
<comment type="caution">
    <text evidence="2">The sequence shown here is derived from an EMBL/GenBank/DDBJ whole genome shotgun (WGS) entry which is preliminary data.</text>
</comment>
<reference evidence="2 3" key="1">
    <citation type="journal article" date="2021" name="MBio">
        <title>A New Model Trypanosomatid, Novymonas esmeraldas: Genomic Perception of Its 'Candidatus Pandoraea novymonadis' Endosymbiont.</title>
        <authorList>
            <person name="Zakharova A."/>
            <person name="Saura A."/>
            <person name="Butenko A."/>
            <person name="Podesvova L."/>
            <person name="Warmusova S."/>
            <person name="Kostygov A.Y."/>
            <person name="Nenarokova A."/>
            <person name="Lukes J."/>
            <person name="Opperdoes F.R."/>
            <person name="Yurchenko V."/>
        </authorList>
    </citation>
    <scope>NUCLEOTIDE SEQUENCE [LARGE SCALE GENOMIC DNA]</scope>
    <source>
        <strain evidence="2 3">E262AT.01</strain>
    </source>
</reference>